<evidence type="ECO:0000313" key="4">
    <source>
        <dbReference type="EMBL" id="SFS18453.1"/>
    </source>
</evidence>
<dbReference type="InterPro" id="IPR044084">
    <property type="entry name" value="AvModA-like_subst-bd"/>
</dbReference>
<dbReference type="PANTHER" id="PTHR30632:SF14">
    <property type="entry name" value="TUNGSTATE_MOLYBDATE_CHROMATE-BINDING PROTEIN MODA"/>
    <property type="match status" value="1"/>
</dbReference>
<name>A0A1I6MRR8_9BACT</name>
<comment type="similarity">
    <text evidence="1">Belongs to the bacterial solute-binding protein ModA family.</text>
</comment>
<dbReference type="GO" id="GO:0030973">
    <property type="term" value="F:molybdate ion binding"/>
    <property type="evidence" value="ECO:0007669"/>
    <property type="project" value="InterPro"/>
</dbReference>
<dbReference type="Proteomes" id="UP000199024">
    <property type="component" value="Unassembled WGS sequence"/>
</dbReference>
<evidence type="ECO:0000256" key="3">
    <source>
        <dbReference type="ARBA" id="ARBA00022729"/>
    </source>
</evidence>
<organism evidence="4 5">
    <name type="scientific">Granulicella pectinivorans</name>
    <dbReference type="NCBI Taxonomy" id="474950"/>
    <lineage>
        <taxon>Bacteria</taxon>
        <taxon>Pseudomonadati</taxon>
        <taxon>Acidobacteriota</taxon>
        <taxon>Terriglobia</taxon>
        <taxon>Terriglobales</taxon>
        <taxon>Acidobacteriaceae</taxon>
        <taxon>Granulicella</taxon>
    </lineage>
</organism>
<keyword evidence="2" id="KW-0479">Metal-binding</keyword>
<protein>
    <submittedName>
        <fullName evidence="4">Molybdate transport system substrate-binding protein</fullName>
    </submittedName>
</protein>
<dbReference type="PANTHER" id="PTHR30632">
    <property type="entry name" value="MOLYBDATE-BINDING PERIPLASMIC PROTEIN"/>
    <property type="match status" value="1"/>
</dbReference>
<dbReference type="Gene3D" id="3.40.190.10">
    <property type="entry name" value="Periplasmic binding protein-like II"/>
    <property type="match status" value="2"/>
</dbReference>
<keyword evidence="5" id="KW-1185">Reference proteome</keyword>
<dbReference type="Pfam" id="PF13531">
    <property type="entry name" value="SBP_bac_11"/>
    <property type="match status" value="1"/>
</dbReference>
<accession>A0A1I6MRR8</accession>
<dbReference type="NCBIfam" id="TIGR01256">
    <property type="entry name" value="modA"/>
    <property type="match status" value="1"/>
</dbReference>
<dbReference type="InterPro" id="IPR005950">
    <property type="entry name" value="ModA"/>
</dbReference>
<dbReference type="GO" id="GO:0046872">
    <property type="term" value="F:metal ion binding"/>
    <property type="evidence" value="ECO:0007669"/>
    <property type="project" value="UniProtKB-KW"/>
</dbReference>
<dbReference type="InterPro" id="IPR050682">
    <property type="entry name" value="ModA/WtpA"/>
</dbReference>
<proteinExistence type="inferred from homology"/>
<gene>
    <name evidence="4" type="ORF">SAMN05421771_3470</name>
</gene>
<keyword evidence="3" id="KW-0732">Signal</keyword>
<dbReference type="GO" id="GO:0015689">
    <property type="term" value="P:molybdate ion transport"/>
    <property type="evidence" value="ECO:0007669"/>
    <property type="project" value="InterPro"/>
</dbReference>
<reference evidence="4 5" key="1">
    <citation type="submission" date="2016-10" db="EMBL/GenBank/DDBJ databases">
        <authorList>
            <person name="de Groot N.N."/>
        </authorList>
    </citation>
    <scope>NUCLEOTIDE SEQUENCE [LARGE SCALE GENOMIC DNA]</scope>
    <source>
        <strain evidence="4 5">DSM 21001</strain>
    </source>
</reference>
<evidence type="ECO:0000313" key="5">
    <source>
        <dbReference type="Proteomes" id="UP000199024"/>
    </source>
</evidence>
<evidence type="ECO:0000256" key="1">
    <source>
        <dbReference type="ARBA" id="ARBA00009175"/>
    </source>
</evidence>
<dbReference type="EMBL" id="FOZL01000001">
    <property type="protein sequence ID" value="SFS18453.1"/>
    <property type="molecule type" value="Genomic_DNA"/>
</dbReference>
<dbReference type="STRING" id="474950.SAMN05421771_3470"/>
<dbReference type="SUPFAM" id="SSF53850">
    <property type="entry name" value="Periplasmic binding protein-like II"/>
    <property type="match status" value="1"/>
</dbReference>
<dbReference type="CDD" id="cd13539">
    <property type="entry name" value="PBP2_AvModA"/>
    <property type="match status" value="1"/>
</dbReference>
<evidence type="ECO:0000256" key="2">
    <source>
        <dbReference type="ARBA" id="ARBA00022723"/>
    </source>
</evidence>
<dbReference type="AlphaFoldDB" id="A0A1I6MRR8"/>
<sequence length="311" mass="33602">MTTDKPLHTSRHKGGSGNRWLRLRRVSDRRSLCIVTGVLNSYSRLISFCLGYRTGLRVPRLAGAFVLFAGLFSGQIFAQTTIKVAAASDLQPVMPAFAYAYEKKTGVKLSVSFGSSATLAEQIVNGAPFDVFLGADFVFPEKVVAAGLAATPAPLRYAKGTLVLFTRKDSGFNPLHMEALTDSKVTKVAVADQFQAPFGRAAYAAMNKLDLMKAVGPKLVSAPNVAQTAQFVVSGNAQMGFVSLTLASSPQMKEIGNYVLVPKAYPEILQYGVVMKNAEHKAEATAFLDWVRSSEVQDKLKDFGLEPVDTH</sequence>